<dbReference type="PANTHER" id="PTHR46648">
    <property type="entry name" value="HIT FAMILY PROTEIN 1"/>
    <property type="match status" value="1"/>
</dbReference>
<keyword evidence="4" id="KW-1185">Reference proteome</keyword>
<dbReference type="InterPro" id="IPR001310">
    <property type="entry name" value="Histidine_triad_HIT"/>
</dbReference>
<keyword evidence="3" id="KW-0489">Methyltransferase</keyword>
<dbReference type="SUPFAM" id="SSF54197">
    <property type="entry name" value="HIT-like"/>
    <property type="match status" value="1"/>
</dbReference>
<evidence type="ECO:0000313" key="4">
    <source>
        <dbReference type="Proteomes" id="UP001595818"/>
    </source>
</evidence>
<dbReference type="RefSeq" id="WP_377066845.1">
    <property type="nucleotide sequence ID" value="NZ_JBHSJJ010000012.1"/>
</dbReference>
<dbReference type="InterPro" id="IPR036265">
    <property type="entry name" value="HIT-like_sf"/>
</dbReference>
<name>A0ABV9T4Q0_9BACT</name>
<dbReference type="EMBL" id="JBHSJJ010000012">
    <property type="protein sequence ID" value="MFC4873715.1"/>
    <property type="molecule type" value="Genomic_DNA"/>
</dbReference>
<organism evidence="3 4">
    <name type="scientific">Negadavirga shengliensis</name>
    <dbReference type="NCBI Taxonomy" id="1389218"/>
    <lineage>
        <taxon>Bacteria</taxon>
        <taxon>Pseudomonadati</taxon>
        <taxon>Bacteroidota</taxon>
        <taxon>Cytophagia</taxon>
        <taxon>Cytophagales</taxon>
        <taxon>Cyclobacteriaceae</taxon>
        <taxon>Negadavirga</taxon>
    </lineage>
</organism>
<evidence type="ECO:0000313" key="3">
    <source>
        <dbReference type="EMBL" id="MFC4873715.1"/>
    </source>
</evidence>
<dbReference type="GO" id="GO:0008168">
    <property type="term" value="F:methyltransferase activity"/>
    <property type="evidence" value="ECO:0007669"/>
    <property type="project" value="UniProtKB-KW"/>
</dbReference>
<dbReference type="Pfam" id="PF01230">
    <property type="entry name" value="HIT"/>
    <property type="match status" value="1"/>
</dbReference>
<dbReference type="PROSITE" id="PS51084">
    <property type="entry name" value="HIT_2"/>
    <property type="match status" value="1"/>
</dbReference>
<evidence type="ECO:0000259" key="2">
    <source>
        <dbReference type="PROSITE" id="PS51084"/>
    </source>
</evidence>
<proteinExistence type="predicted"/>
<dbReference type="InterPro" id="IPR011146">
    <property type="entry name" value="HIT-like"/>
</dbReference>
<accession>A0ABV9T4Q0</accession>
<protein>
    <submittedName>
        <fullName evidence="3">HIT family protein</fullName>
        <ecNumber evidence="3">2.1.1.-</ecNumber>
    </submittedName>
</protein>
<reference evidence="4" key="1">
    <citation type="journal article" date="2019" name="Int. J. Syst. Evol. Microbiol.">
        <title>The Global Catalogue of Microorganisms (GCM) 10K type strain sequencing project: providing services to taxonomists for standard genome sequencing and annotation.</title>
        <authorList>
            <consortium name="The Broad Institute Genomics Platform"/>
            <consortium name="The Broad Institute Genome Sequencing Center for Infectious Disease"/>
            <person name="Wu L."/>
            <person name="Ma J."/>
        </authorList>
    </citation>
    <scope>NUCLEOTIDE SEQUENCE [LARGE SCALE GENOMIC DNA]</scope>
    <source>
        <strain evidence="4">CGMCC 4.7466</strain>
    </source>
</reference>
<evidence type="ECO:0000256" key="1">
    <source>
        <dbReference type="PROSITE-ProRule" id="PRU00464"/>
    </source>
</evidence>
<dbReference type="Gene3D" id="3.30.428.10">
    <property type="entry name" value="HIT-like"/>
    <property type="match status" value="1"/>
</dbReference>
<comment type="caution">
    <text evidence="3">The sequence shown here is derived from an EMBL/GenBank/DDBJ whole genome shotgun (WGS) entry which is preliminary data.</text>
</comment>
<gene>
    <name evidence="3" type="ORF">ACFPFU_18580</name>
</gene>
<dbReference type="Proteomes" id="UP001595818">
    <property type="component" value="Unassembled WGS sequence"/>
</dbReference>
<dbReference type="GO" id="GO:0032259">
    <property type="term" value="P:methylation"/>
    <property type="evidence" value="ECO:0007669"/>
    <property type="project" value="UniProtKB-KW"/>
</dbReference>
<dbReference type="PANTHER" id="PTHR46648:SF1">
    <property type="entry name" value="ADENOSINE 5'-MONOPHOSPHORAMIDASE HNT1"/>
    <property type="match status" value="1"/>
</dbReference>
<dbReference type="EC" id="2.1.1.-" evidence="3"/>
<feature type="short sequence motif" description="Histidine triad motif" evidence="1">
    <location>
        <begin position="91"/>
        <end position="95"/>
    </location>
</feature>
<dbReference type="PRINTS" id="PR00332">
    <property type="entry name" value="HISTRIAD"/>
</dbReference>
<sequence length="134" mass="15222">MSSIFSQIIDRKIPAYIVAEDDHHIAFLDIMPLVKGHLLVVPKKEVDYIFDLDDELYCSLQLFAKKVAIAQEKAIRCTRIGVAVIGLDVPHVHIHLVPLKSMDDINFSRPKLKLSDDEMNRIAEKIRIAFSELG</sequence>
<keyword evidence="3" id="KW-0808">Transferase</keyword>
<feature type="domain" description="HIT" evidence="2">
    <location>
        <begin position="4"/>
        <end position="107"/>
    </location>
</feature>